<dbReference type="InterPro" id="IPR001623">
    <property type="entry name" value="DnaJ_domain"/>
</dbReference>
<dbReference type="InterPro" id="IPR036386">
    <property type="entry name" value="HscB_C_sf"/>
</dbReference>
<dbReference type="Proteomes" id="UP000192596">
    <property type="component" value="Unassembled WGS sequence"/>
</dbReference>
<keyword evidence="2" id="KW-0143">Chaperone</keyword>
<feature type="region of interest" description="Disordered" evidence="3">
    <location>
        <begin position="1"/>
        <end position="23"/>
    </location>
</feature>
<accession>A0A1V8T542</accession>
<dbReference type="AlphaFoldDB" id="A0A1V8T542"/>
<feature type="compositionally biased region" description="Low complexity" evidence="3">
    <location>
        <begin position="66"/>
        <end position="86"/>
    </location>
</feature>
<evidence type="ECO:0000256" key="1">
    <source>
        <dbReference type="ARBA" id="ARBA00010476"/>
    </source>
</evidence>
<dbReference type="GO" id="GO:0044571">
    <property type="term" value="P:[2Fe-2S] cluster assembly"/>
    <property type="evidence" value="ECO:0007669"/>
    <property type="project" value="InterPro"/>
</dbReference>
<gene>
    <name evidence="5" type="ORF">B0A48_08881</name>
</gene>
<evidence type="ECO:0000313" key="5">
    <source>
        <dbReference type="EMBL" id="OQO06292.1"/>
    </source>
</evidence>
<evidence type="ECO:0000256" key="2">
    <source>
        <dbReference type="ARBA" id="ARBA00023186"/>
    </source>
</evidence>
<dbReference type="SUPFAM" id="SSF46565">
    <property type="entry name" value="Chaperone J-domain"/>
    <property type="match status" value="1"/>
</dbReference>
<dbReference type="Pfam" id="PF00226">
    <property type="entry name" value="DnaJ"/>
    <property type="match status" value="1"/>
</dbReference>
<dbReference type="InParanoid" id="A0A1V8T542"/>
<sequence length="263" mass="28852">MNITTNTALRFAGRASRKPSARSTALSVRAPYICASRQRRSVSTPALSRPVPDARSMRSRNLKQYSRANATTATATSASTTASPPSSRFYSLFPETFPKGPPPGSPFTFDVKKLRKEFLQLQSKAHPDLASSGNKNRAEAMSSHINEAYNTLRDPLKRAQHLLAVQGIGVEDESAKLEEGELLIEVMEAREAVEEVEDEAGLETVRAENDGRIGRSIGILEECFGRGDLARAKDEAVRLRYWVNVEESAKGWEKGKGGGINHH</sequence>
<dbReference type="EMBL" id="NAJO01000017">
    <property type="protein sequence ID" value="OQO06292.1"/>
    <property type="molecule type" value="Genomic_DNA"/>
</dbReference>
<dbReference type="InterPro" id="IPR004640">
    <property type="entry name" value="HscB"/>
</dbReference>
<dbReference type="OrthoDB" id="448954at2759"/>
<dbReference type="FunCoup" id="A0A1V8T542">
    <property type="interactions" value="639"/>
</dbReference>
<protein>
    <recommendedName>
        <fullName evidence="4">J domain-containing protein</fullName>
    </recommendedName>
</protein>
<dbReference type="GO" id="GO:0051259">
    <property type="term" value="P:protein complex oligomerization"/>
    <property type="evidence" value="ECO:0007669"/>
    <property type="project" value="InterPro"/>
</dbReference>
<dbReference type="STRING" id="1507870.A0A1V8T542"/>
<dbReference type="InterPro" id="IPR036869">
    <property type="entry name" value="J_dom_sf"/>
</dbReference>
<dbReference type="Gene3D" id="1.10.287.110">
    <property type="entry name" value="DnaJ domain"/>
    <property type="match status" value="1"/>
</dbReference>
<dbReference type="PANTHER" id="PTHR14021:SF15">
    <property type="entry name" value="IRON-SULFUR CLUSTER CO-CHAPERONE PROTEIN HSCB"/>
    <property type="match status" value="1"/>
</dbReference>
<dbReference type="NCBIfam" id="TIGR00714">
    <property type="entry name" value="hscB"/>
    <property type="match status" value="1"/>
</dbReference>
<dbReference type="Pfam" id="PF07743">
    <property type="entry name" value="HSCB_C"/>
    <property type="match status" value="1"/>
</dbReference>
<dbReference type="GO" id="GO:0001671">
    <property type="term" value="F:ATPase activator activity"/>
    <property type="evidence" value="ECO:0007669"/>
    <property type="project" value="InterPro"/>
</dbReference>
<proteinExistence type="inferred from homology"/>
<organism evidence="5 6">
    <name type="scientific">Cryoendolithus antarcticus</name>
    <dbReference type="NCBI Taxonomy" id="1507870"/>
    <lineage>
        <taxon>Eukaryota</taxon>
        <taxon>Fungi</taxon>
        <taxon>Dikarya</taxon>
        <taxon>Ascomycota</taxon>
        <taxon>Pezizomycotina</taxon>
        <taxon>Dothideomycetes</taxon>
        <taxon>Dothideomycetidae</taxon>
        <taxon>Cladosporiales</taxon>
        <taxon>Cladosporiaceae</taxon>
        <taxon>Cryoendolithus</taxon>
    </lineage>
</organism>
<comment type="caution">
    <text evidence="5">The sequence shown here is derived from an EMBL/GenBank/DDBJ whole genome shotgun (WGS) entry which is preliminary data.</text>
</comment>
<dbReference type="PANTHER" id="PTHR14021">
    <property type="entry name" value="IRON-SULFUR CLUSTER CO-CHAPERONE PROTEIN HSCB"/>
    <property type="match status" value="1"/>
</dbReference>
<evidence type="ECO:0000259" key="4">
    <source>
        <dbReference type="PROSITE" id="PS50076"/>
    </source>
</evidence>
<dbReference type="PROSITE" id="PS50076">
    <property type="entry name" value="DNAJ_2"/>
    <property type="match status" value="1"/>
</dbReference>
<comment type="similarity">
    <text evidence="1">Belongs to the HscB family.</text>
</comment>
<dbReference type="InterPro" id="IPR009073">
    <property type="entry name" value="HscB_oligo_C"/>
</dbReference>
<name>A0A1V8T542_9PEZI</name>
<evidence type="ECO:0000256" key="3">
    <source>
        <dbReference type="SAM" id="MobiDB-lite"/>
    </source>
</evidence>
<feature type="region of interest" description="Disordered" evidence="3">
    <location>
        <begin position="39"/>
        <end position="86"/>
    </location>
</feature>
<dbReference type="GO" id="GO:0005739">
    <property type="term" value="C:mitochondrion"/>
    <property type="evidence" value="ECO:0007669"/>
    <property type="project" value="TreeGrafter"/>
</dbReference>
<feature type="domain" description="J" evidence="4">
    <location>
        <begin position="88"/>
        <end position="165"/>
    </location>
</feature>
<evidence type="ECO:0000313" key="6">
    <source>
        <dbReference type="Proteomes" id="UP000192596"/>
    </source>
</evidence>
<dbReference type="SUPFAM" id="SSF47144">
    <property type="entry name" value="HSC20 (HSCB), C-terminal oligomerisation domain"/>
    <property type="match status" value="1"/>
</dbReference>
<dbReference type="Gene3D" id="1.20.1280.20">
    <property type="entry name" value="HscB, C-terminal domain"/>
    <property type="match status" value="1"/>
</dbReference>
<dbReference type="GO" id="GO:0051087">
    <property type="term" value="F:protein-folding chaperone binding"/>
    <property type="evidence" value="ECO:0007669"/>
    <property type="project" value="InterPro"/>
</dbReference>
<keyword evidence="6" id="KW-1185">Reference proteome</keyword>
<reference evidence="6" key="1">
    <citation type="submission" date="2017-03" db="EMBL/GenBank/DDBJ databases">
        <title>Genomes of endolithic fungi from Antarctica.</title>
        <authorList>
            <person name="Coleine C."/>
            <person name="Masonjones S."/>
            <person name="Stajich J.E."/>
        </authorList>
    </citation>
    <scope>NUCLEOTIDE SEQUENCE [LARGE SCALE GENOMIC DNA]</scope>
    <source>
        <strain evidence="6">CCFEE 5527</strain>
    </source>
</reference>
<dbReference type="CDD" id="cd06257">
    <property type="entry name" value="DnaJ"/>
    <property type="match status" value="1"/>
</dbReference>